<dbReference type="InterPro" id="IPR029020">
    <property type="entry name" value="Ammonium/urea_transptr"/>
</dbReference>
<dbReference type="SUPFAM" id="SSF111352">
    <property type="entry name" value="Ammonium transporter"/>
    <property type="match status" value="1"/>
</dbReference>
<evidence type="ECO:0000313" key="11">
    <source>
        <dbReference type="Proteomes" id="UP000886523"/>
    </source>
</evidence>
<dbReference type="GO" id="GO:0005886">
    <property type="term" value="C:plasma membrane"/>
    <property type="evidence" value="ECO:0007669"/>
    <property type="project" value="TreeGrafter"/>
</dbReference>
<feature type="domain" description="Ammonium transporter AmtB-like" evidence="9">
    <location>
        <begin position="2"/>
        <end position="134"/>
    </location>
</feature>
<evidence type="ECO:0000313" key="10">
    <source>
        <dbReference type="EMBL" id="KAF9511595.1"/>
    </source>
</evidence>
<organism evidence="10 11">
    <name type="scientific">Hydnum rufescens UP504</name>
    <dbReference type="NCBI Taxonomy" id="1448309"/>
    <lineage>
        <taxon>Eukaryota</taxon>
        <taxon>Fungi</taxon>
        <taxon>Dikarya</taxon>
        <taxon>Basidiomycota</taxon>
        <taxon>Agaricomycotina</taxon>
        <taxon>Agaricomycetes</taxon>
        <taxon>Cantharellales</taxon>
        <taxon>Hydnaceae</taxon>
        <taxon>Hydnum</taxon>
    </lineage>
</organism>
<dbReference type="Pfam" id="PF00909">
    <property type="entry name" value="Ammonium_transp"/>
    <property type="match status" value="1"/>
</dbReference>
<evidence type="ECO:0000256" key="7">
    <source>
        <dbReference type="ARBA" id="ARBA00023177"/>
    </source>
</evidence>
<keyword evidence="3" id="KW-0813">Transport</keyword>
<comment type="caution">
    <text evidence="10">The sequence shown here is derived from an EMBL/GenBank/DDBJ whole genome shotgun (WGS) entry which is preliminary data.</text>
</comment>
<evidence type="ECO:0000256" key="6">
    <source>
        <dbReference type="ARBA" id="ARBA00023136"/>
    </source>
</evidence>
<comment type="similarity">
    <text evidence="2">Belongs to the ammonia transporter channel (TC 1.A.11.2) family.</text>
</comment>
<dbReference type="PANTHER" id="PTHR43029">
    <property type="entry name" value="AMMONIUM TRANSPORTER MEP2"/>
    <property type="match status" value="1"/>
</dbReference>
<feature type="transmembrane region" description="Helical" evidence="8">
    <location>
        <begin position="110"/>
        <end position="136"/>
    </location>
</feature>
<dbReference type="InterPro" id="IPR001905">
    <property type="entry name" value="Ammonium_transpt"/>
</dbReference>
<evidence type="ECO:0000256" key="3">
    <source>
        <dbReference type="ARBA" id="ARBA00022448"/>
    </source>
</evidence>
<dbReference type="InterPro" id="IPR024041">
    <property type="entry name" value="NH4_transpt_AmtB-like_dom"/>
</dbReference>
<reference evidence="10" key="1">
    <citation type="journal article" date="2020" name="Nat. Commun.">
        <title>Large-scale genome sequencing of mycorrhizal fungi provides insights into the early evolution of symbiotic traits.</title>
        <authorList>
            <person name="Miyauchi S."/>
            <person name="Kiss E."/>
            <person name="Kuo A."/>
            <person name="Drula E."/>
            <person name="Kohler A."/>
            <person name="Sanchez-Garcia M."/>
            <person name="Morin E."/>
            <person name="Andreopoulos B."/>
            <person name="Barry K.W."/>
            <person name="Bonito G."/>
            <person name="Buee M."/>
            <person name="Carver A."/>
            <person name="Chen C."/>
            <person name="Cichocki N."/>
            <person name="Clum A."/>
            <person name="Culley D."/>
            <person name="Crous P.W."/>
            <person name="Fauchery L."/>
            <person name="Girlanda M."/>
            <person name="Hayes R.D."/>
            <person name="Keri Z."/>
            <person name="LaButti K."/>
            <person name="Lipzen A."/>
            <person name="Lombard V."/>
            <person name="Magnuson J."/>
            <person name="Maillard F."/>
            <person name="Murat C."/>
            <person name="Nolan M."/>
            <person name="Ohm R.A."/>
            <person name="Pangilinan J."/>
            <person name="Pereira M.F."/>
            <person name="Perotto S."/>
            <person name="Peter M."/>
            <person name="Pfister S."/>
            <person name="Riley R."/>
            <person name="Sitrit Y."/>
            <person name="Stielow J.B."/>
            <person name="Szollosi G."/>
            <person name="Zifcakova L."/>
            <person name="Stursova M."/>
            <person name="Spatafora J.W."/>
            <person name="Tedersoo L."/>
            <person name="Vaario L.M."/>
            <person name="Yamada A."/>
            <person name="Yan M."/>
            <person name="Wang P."/>
            <person name="Xu J."/>
            <person name="Bruns T."/>
            <person name="Baldrian P."/>
            <person name="Vilgalys R."/>
            <person name="Dunand C."/>
            <person name="Henrissat B."/>
            <person name="Grigoriev I.V."/>
            <person name="Hibbett D."/>
            <person name="Nagy L.G."/>
            <person name="Martin F.M."/>
        </authorList>
    </citation>
    <scope>NUCLEOTIDE SEQUENCE</scope>
    <source>
        <strain evidence="10">UP504</strain>
    </source>
</reference>
<gene>
    <name evidence="10" type="ORF">BS47DRAFT_1469346</name>
</gene>
<keyword evidence="6 8" id="KW-0472">Membrane</keyword>
<evidence type="ECO:0000256" key="1">
    <source>
        <dbReference type="ARBA" id="ARBA00004141"/>
    </source>
</evidence>
<dbReference type="EMBL" id="MU128998">
    <property type="protein sequence ID" value="KAF9511595.1"/>
    <property type="molecule type" value="Genomic_DNA"/>
</dbReference>
<protein>
    <recommendedName>
        <fullName evidence="9">Ammonium transporter AmtB-like domain-containing protein</fullName>
    </recommendedName>
</protein>
<evidence type="ECO:0000256" key="8">
    <source>
        <dbReference type="SAM" id="Phobius"/>
    </source>
</evidence>
<dbReference type="Proteomes" id="UP000886523">
    <property type="component" value="Unassembled WGS sequence"/>
</dbReference>
<keyword evidence="5 8" id="KW-1133">Transmembrane helix</keyword>
<evidence type="ECO:0000256" key="4">
    <source>
        <dbReference type="ARBA" id="ARBA00022692"/>
    </source>
</evidence>
<evidence type="ECO:0000259" key="9">
    <source>
        <dbReference type="Pfam" id="PF00909"/>
    </source>
</evidence>
<dbReference type="Gene3D" id="1.10.3430.10">
    <property type="entry name" value="Ammonium transporter AmtB like domains"/>
    <property type="match status" value="1"/>
</dbReference>
<dbReference type="OrthoDB" id="534912at2759"/>
<keyword evidence="4 8" id="KW-0812">Transmembrane</keyword>
<dbReference type="GO" id="GO:0008519">
    <property type="term" value="F:ammonium channel activity"/>
    <property type="evidence" value="ECO:0007669"/>
    <property type="project" value="InterPro"/>
</dbReference>
<dbReference type="PANTHER" id="PTHR43029:SF10">
    <property type="entry name" value="AMMONIUM TRANSPORTER MEP2"/>
    <property type="match status" value="1"/>
</dbReference>
<feature type="non-terminal residue" evidence="10">
    <location>
        <position position="1"/>
    </location>
</feature>
<name>A0A9P6ATB0_9AGAM</name>
<keyword evidence="7" id="KW-0924">Ammonia transport</keyword>
<evidence type="ECO:0000256" key="2">
    <source>
        <dbReference type="ARBA" id="ARBA00005887"/>
    </source>
</evidence>
<sequence length="137" mass="14340">IIDYSGGYVLHVSLGTARFIGASWIGPRLDKDRLEHKPHNTLLVLVGPGILWSDWNRFSDGDPSAASTDAGAAVLNTNTNIATATSALVWITWATIYYKKPSVLGGVNDMIAGLVAISPAAGVVAGWGAIVIGIALR</sequence>
<dbReference type="AlphaFoldDB" id="A0A9P6ATB0"/>
<proteinExistence type="inferred from homology"/>
<feature type="transmembrane region" description="Helical" evidence="8">
    <location>
        <begin position="81"/>
        <end position="98"/>
    </location>
</feature>
<accession>A0A9P6ATB0</accession>
<evidence type="ECO:0000256" key="5">
    <source>
        <dbReference type="ARBA" id="ARBA00022989"/>
    </source>
</evidence>
<keyword evidence="11" id="KW-1185">Reference proteome</keyword>
<comment type="subcellular location">
    <subcellularLocation>
        <location evidence="1">Membrane</location>
        <topology evidence="1">Multi-pass membrane protein</topology>
    </subcellularLocation>
</comment>